<accession>A0A1G2IUA6</accession>
<dbReference type="Proteomes" id="UP000178650">
    <property type="component" value="Unassembled WGS sequence"/>
</dbReference>
<protein>
    <recommendedName>
        <fullName evidence="3">Zinc-binding domain-containing protein</fullName>
    </recommendedName>
</protein>
<organism evidence="1 2">
    <name type="scientific">Candidatus Staskawiczbacteria bacterium RIFOXYB1_FULL_37_44</name>
    <dbReference type="NCBI Taxonomy" id="1802223"/>
    <lineage>
        <taxon>Bacteria</taxon>
        <taxon>Candidatus Staskawicziibacteriota</taxon>
    </lineage>
</organism>
<dbReference type="AlphaFoldDB" id="A0A1G2IUA6"/>
<evidence type="ECO:0000313" key="2">
    <source>
        <dbReference type="Proteomes" id="UP000178650"/>
    </source>
</evidence>
<evidence type="ECO:0008006" key="3">
    <source>
        <dbReference type="Google" id="ProtNLM"/>
    </source>
</evidence>
<dbReference type="EMBL" id="MHPJ01000020">
    <property type="protein sequence ID" value="OGZ78479.1"/>
    <property type="molecule type" value="Genomic_DNA"/>
</dbReference>
<evidence type="ECO:0000313" key="1">
    <source>
        <dbReference type="EMBL" id="OGZ78479.1"/>
    </source>
</evidence>
<comment type="caution">
    <text evidence="1">The sequence shown here is derived from an EMBL/GenBank/DDBJ whole genome shotgun (WGS) entry which is preliminary data.</text>
</comment>
<sequence length="569" mass="67097">MDKDSEKRVCQNCKQDFTIEPEDFLFYEKMKIPPPTFCPECRFQRRMMFRNERVLYKRKCDLCSKDMVTIFSPDSKLVVYCPACWWSDKWDDGQYFLEYDSSRTFFEQMIELQRKTPHMALVIDYATLINSDYVNHVGSLKNCYLIFNADFCENVLYSTIAVRVKDSMDCHMVGESELMYQTIDSVGYKLFFCESCSNCSDSYFLKSCSGCDNCFGCINLRNKKYHIFNKPYTKEEYLRKIEEYKLDSYEELLKIRKIVDTFWLQHPNKYMHNSPQNINATGDYVFRAKNALNCYQARELEDARYCQFITMPPAKDIYDLTEWGHGVQRTVDSLTVGDGADLVKFSCGAWHQGTMEVEYGMYNTSCKYTFGCINIKTKQYRILNKQYSPEEYTALRARIIEDMDKNPYVDSTGRVWRYGDFLPYDLSPFMYNESQAVQYYPFSKEEVLKRGWRWREPVANNYTITLPADKISDSIHDAQDSMLKEILGCGKCGKAFRITSAELALLRRFEFPIPRFCSDCRHMERMSRINPPKLWDRQCAKCGKEIKTSYSPEREEIIYCEGCYNNEVA</sequence>
<gene>
    <name evidence="1" type="ORF">A2358_01675</name>
</gene>
<proteinExistence type="predicted"/>
<reference evidence="1 2" key="1">
    <citation type="journal article" date="2016" name="Nat. Commun.">
        <title>Thousands of microbial genomes shed light on interconnected biogeochemical processes in an aquifer system.</title>
        <authorList>
            <person name="Anantharaman K."/>
            <person name="Brown C.T."/>
            <person name="Hug L.A."/>
            <person name="Sharon I."/>
            <person name="Castelle C.J."/>
            <person name="Probst A.J."/>
            <person name="Thomas B.C."/>
            <person name="Singh A."/>
            <person name="Wilkins M.J."/>
            <person name="Karaoz U."/>
            <person name="Brodie E.L."/>
            <person name="Williams K.H."/>
            <person name="Hubbard S.S."/>
            <person name="Banfield J.F."/>
        </authorList>
    </citation>
    <scope>NUCLEOTIDE SEQUENCE [LARGE SCALE GENOMIC DNA]</scope>
</reference>
<name>A0A1G2IUA6_9BACT</name>